<accession>A0A1X2GX55</accession>
<keyword evidence="2" id="KW-0472">Membrane</keyword>
<evidence type="ECO:0000313" key="3">
    <source>
        <dbReference type="EMBL" id="ORX62657.1"/>
    </source>
</evidence>
<dbReference type="AlphaFoldDB" id="A0A1X2GX55"/>
<proteinExistence type="predicted"/>
<gene>
    <name evidence="3" type="ORF">DM01DRAFT_1330782</name>
</gene>
<evidence type="ECO:0000256" key="2">
    <source>
        <dbReference type="SAM" id="Phobius"/>
    </source>
</evidence>
<feature type="transmembrane region" description="Helical" evidence="2">
    <location>
        <begin position="204"/>
        <end position="222"/>
    </location>
</feature>
<feature type="transmembrane region" description="Helical" evidence="2">
    <location>
        <begin position="242"/>
        <end position="262"/>
    </location>
</feature>
<evidence type="ECO:0000256" key="1">
    <source>
        <dbReference type="SAM" id="MobiDB-lite"/>
    </source>
</evidence>
<keyword evidence="2" id="KW-0812">Transmembrane</keyword>
<feature type="region of interest" description="Disordered" evidence="1">
    <location>
        <begin position="343"/>
        <end position="379"/>
    </location>
</feature>
<dbReference type="Proteomes" id="UP000242146">
    <property type="component" value="Unassembled WGS sequence"/>
</dbReference>
<feature type="compositionally biased region" description="Polar residues" evidence="1">
    <location>
        <begin position="275"/>
        <end position="295"/>
    </location>
</feature>
<dbReference type="EMBL" id="MCGT01000001">
    <property type="protein sequence ID" value="ORX62657.1"/>
    <property type="molecule type" value="Genomic_DNA"/>
</dbReference>
<feature type="transmembrane region" description="Helical" evidence="2">
    <location>
        <begin position="83"/>
        <end position="106"/>
    </location>
</feature>
<protein>
    <submittedName>
        <fullName evidence="3">Uncharacterized protein</fullName>
    </submittedName>
</protein>
<sequence>MCFFMYSMYQGDRFRCLHPKRIFAGELKSICTVLMLLMIHVQLTWDVLFTYIKYNEGFIMHGPIGMAKPYQYWSPENHQLASAATYIQSAAFSIQTCLYFMLQSFWNYLSNTLAKKDFMSSLEFKFYMVWAVVTAALFPVLQWYYHDDPIKTEAIPQLPYALEIMTISFLGVRTNFRFQRLIRVAKMNGINSTTLNKIRYFKDINALMSFCLLSYSVSFLIMCIDGLTSAKTIGYSKFATDVILSNVNIMALSLYLLFILVFHPLQPFTGGRPLGQSSNLTSMNTPNEATRTSNVANPMAPIQPAESKILIQESPQPGSSASRQIKRLSRRVSQFVEDRFKPAPTFQYQGHTDNPYGSQQNLASMTHPPVPYSPSQEYSYQDFSPSQEYVYEGKNYISPMAPVSADRPLSPEYSQSAVAYEMTSVNTSSYEQGPSSYAMYAQQHGGPSSEPHQEWLRSSPSRSYK</sequence>
<dbReference type="STRING" id="101127.A0A1X2GX55"/>
<feature type="compositionally biased region" description="Polar residues" evidence="1">
    <location>
        <begin position="456"/>
        <end position="465"/>
    </location>
</feature>
<keyword evidence="2" id="KW-1133">Transmembrane helix</keyword>
<feature type="transmembrane region" description="Helical" evidence="2">
    <location>
        <begin position="21"/>
        <end position="41"/>
    </location>
</feature>
<feature type="transmembrane region" description="Helical" evidence="2">
    <location>
        <begin position="157"/>
        <end position="176"/>
    </location>
</feature>
<feature type="compositionally biased region" description="Polar residues" evidence="1">
    <location>
        <begin position="426"/>
        <end position="435"/>
    </location>
</feature>
<evidence type="ECO:0000313" key="4">
    <source>
        <dbReference type="Proteomes" id="UP000242146"/>
    </source>
</evidence>
<keyword evidence="4" id="KW-1185">Reference proteome</keyword>
<feature type="region of interest" description="Disordered" evidence="1">
    <location>
        <begin position="426"/>
        <end position="465"/>
    </location>
</feature>
<dbReference type="OrthoDB" id="2384193at2759"/>
<feature type="region of interest" description="Disordered" evidence="1">
    <location>
        <begin position="273"/>
        <end position="295"/>
    </location>
</feature>
<comment type="caution">
    <text evidence="3">The sequence shown here is derived from an EMBL/GenBank/DDBJ whole genome shotgun (WGS) entry which is preliminary data.</text>
</comment>
<name>A0A1X2GX55_9FUNG</name>
<organism evidence="3 4">
    <name type="scientific">Hesseltinella vesiculosa</name>
    <dbReference type="NCBI Taxonomy" id="101127"/>
    <lineage>
        <taxon>Eukaryota</taxon>
        <taxon>Fungi</taxon>
        <taxon>Fungi incertae sedis</taxon>
        <taxon>Mucoromycota</taxon>
        <taxon>Mucoromycotina</taxon>
        <taxon>Mucoromycetes</taxon>
        <taxon>Mucorales</taxon>
        <taxon>Cunninghamellaceae</taxon>
        <taxon>Hesseltinella</taxon>
    </lineage>
</organism>
<reference evidence="3 4" key="1">
    <citation type="submission" date="2016-07" db="EMBL/GenBank/DDBJ databases">
        <title>Pervasive Adenine N6-methylation of Active Genes in Fungi.</title>
        <authorList>
            <consortium name="DOE Joint Genome Institute"/>
            <person name="Mondo S.J."/>
            <person name="Dannebaum R.O."/>
            <person name="Kuo R.C."/>
            <person name="Labutti K."/>
            <person name="Haridas S."/>
            <person name="Kuo A."/>
            <person name="Salamov A."/>
            <person name="Ahrendt S.R."/>
            <person name="Lipzen A."/>
            <person name="Sullivan W."/>
            <person name="Andreopoulos W.B."/>
            <person name="Clum A."/>
            <person name="Lindquist E."/>
            <person name="Daum C."/>
            <person name="Ramamoorthy G.K."/>
            <person name="Gryganskyi A."/>
            <person name="Culley D."/>
            <person name="Magnuson J.K."/>
            <person name="James T.Y."/>
            <person name="O'Malley M.A."/>
            <person name="Stajich J.E."/>
            <person name="Spatafora J.W."/>
            <person name="Visel A."/>
            <person name="Grigoriev I.V."/>
        </authorList>
    </citation>
    <scope>NUCLEOTIDE SEQUENCE [LARGE SCALE GENOMIC DNA]</scope>
    <source>
        <strain evidence="3 4">NRRL 3301</strain>
    </source>
</reference>
<feature type="transmembrane region" description="Helical" evidence="2">
    <location>
        <begin position="126"/>
        <end position="145"/>
    </location>
</feature>
<feature type="compositionally biased region" description="Polar residues" evidence="1">
    <location>
        <begin position="346"/>
        <end position="364"/>
    </location>
</feature>